<keyword evidence="8 10" id="KW-1133">Transmembrane helix</keyword>
<evidence type="ECO:0000313" key="12">
    <source>
        <dbReference type="Proteomes" id="UP000287447"/>
    </source>
</evidence>
<feature type="transmembrane region" description="Helical" evidence="10">
    <location>
        <begin position="23"/>
        <end position="43"/>
    </location>
</feature>
<dbReference type="PANTHER" id="PTHR35091:SF2">
    <property type="entry name" value="FLAGELLAR PROTEIN FLIL"/>
    <property type="match status" value="1"/>
</dbReference>
<comment type="subcellular location">
    <subcellularLocation>
        <location evidence="10">Cell inner membrane</location>
    </subcellularLocation>
    <subcellularLocation>
        <location evidence="2">Cell membrane</location>
        <topology evidence="2">Single-pass membrane protein</topology>
    </subcellularLocation>
</comment>
<evidence type="ECO:0000256" key="7">
    <source>
        <dbReference type="ARBA" id="ARBA00022779"/>
    </source>
</evidence>
<evidence type="ECO:0000256" key="6">
    <source>
        <dbReference type="ARBA" id="ARBA00022692"/>
    </source>
</evidence>
<name>A0A3S3UM00_9PROT</name>
<gene>
    <name evidence="11" type="ORF">EOI86_17490</name>
</gene>
<dbReference type="RefSeq" id="WP_127766674.1">
    <property type="nucleotide sequence ID" value="NZ_SADE01000003.1"/>
</dbReference>
<dbReference type="GO" id="GO:0009425">
    <property type="term" value="C:bacterial-type flagellum basal body"/>
    <property type="evidence" value="ECO:0007669"/>
    <property type="project" value="InterPro"/>
</dbReference>
<evidence type="ECO:0000256" key="8">
    <source>
        <dbReference type="ARBA" id="ARBA00022989"/>
    </source>
</evidence>
<keyword evidence="9 10" id="KW-0472">Membrane</keyword>
<keyword evidence="6 10" id="KW-0812">Transmembrane</keyword>
<protein>
    <recommendedName>
        <fullName evidence="10">Flagellar protein FliL</fullName>
    </recommendedName>
</protein>
<dbReference type="PANTHER" id="PTHR35091">
    <property type="entry name" value="FLAGELLAR PROTEIN FLIL"/>
    <property type="match status" value="1"/>
</dbReference>
<organism evidence="11 12">
    <name type="scientific">Hwanghaeella grinnelliae</name>
    <dbReference type="NCBI Taxonomy" id="2500179"/>
    <lineage>
        <taxon>Bacteria</taxon>
        <taxon>Pseudomonadati</taxon>
        <taxon>Pseudomonadota</taxon>
        <taxon>Alphaproteobacteria</taxon>
        <taxon>Rhodospirillales</taxon>
        <taxon>Rhodospirillaceae</taxon>
        <taxon>Hwanghaeella</taxon>
    </lineage>
</organism>
<dbReference type="InterPro" id="IPR005503">
    <property type="entry name" value="FliL"/>
</dbReference>
<keyword evidence="11" id="KW-0969">Cilium</keyword>
<accession>A0A3S3UM00</accession>
<dbReference type="EMBL" id="SADE01000003">
    <property type="protein sequence ID" value="RVU34651.1"/>
    <property type="molecule type" value="Genomic_DNA"/>
</dbReference>
<keyword evidence="11" id="KW-0282">Flagellum</keyword>
<comment type="similarity">
    <text evidence="3 10">Belongs to the FliL family.</text>
</comment>
<keyword evidence="12" id="KW-1185">Reference proteome</keyword>
<sequence>MSEEVEDGEGEEGGKKKVGGKKLVLFIVLPILILVGAGAGLYFSGMLDSLLGGEEQHEGEEHGEEHVEEPAVATPGFYLEVPEMLVSLRSSGRKQQILKLRISLELAGPEDQAAIEAFMPKIVDNFQVFLRELRVEELEGSQGLYRIKEEMLARVNQAAHPVKIKDVLIGDMLIQ</sequence>
<keyword evidence="7 10" id="KW-0283">Flagellar rotation</keyword>
<keyword evidence="11" id="KW-0966">Cell projection</keyword>
<proteinExistence type="inferred from homology"/>
<keyword evidence="10" id="KW-0997">Cell inner membrane</keyword>
<evidence type="ECO:0000256" key="9">
    <source>
        <dbReference type="ARBA" id="ARBA00023136"/>
    </source>
</evidence>
<reference evidence="12" key="1">
    <citation type="submission" date="2019-01" db="EMBL/GenBank/DDBJ databases">
        <title>Gri0909 isolated from a small marine red alga.</title>
        <authorList>
            <person name="Kim J."/>
            <person name="Jeong S.E."/>
            <person name="Jeon C.O."/>
        </authorList>
    </citation>
    <scope>NUCLEOTIDE SEQUENCE [LARGE SCALE GENOMIC DNA]</scope>
    <source>
        <strain evidence="12">Gri0909</strain>
    </source>
</reference>
<dbReference type="Pfam" id="PF03748">
    <property type="entry name" value="FliL"/>
    <property type="match status" value="1"/>
</dbReference>
<dbReference type="GO" id="GO:0005886">
    <property type="term" value="C:plasma membrane"/>
    <property type="evidence" value="ECO:0007669"/>
    <property type="project" value="UniProtKB-SubCell"/>
</dbReference>
<evidence type="ECO:0000256" key="2">
    <source>
        <dbReference type="ARBA" id="ARBA00004162"/>
    </source>
</evidence>
<keyword evidence="5 10" id="KW-0145">Chemotaxis</keyword>
<evidence type="ECO:0000256" key="1">
    <source>
        <dbReference type="ARBA" id="ARBA00002254"/>
    </source>
</evidence>
<dbReference type="AlphaFoldDB" id="A0A3S3UM00"/>
<comment type="function">
    <text evidence="1 10">Controls the rotational direction of flagella during chemotaxis.</text>
</comment>
<comment type="caution">
    <text evidence="11">The sequence shown here is derived from an EMBL/GenBank/DDBJ whole genome shotgun (WGS) entry which is preliminary data.</text>
</comment>
<evidence type="ECO:0000256" key="5">
    <source>
        <dbReference type="ARBA" id="ARBA00022500"/>
    </source>
</evidence>
<dbReference type="GO" id="GO:0006935">
    <property type="term" value="P:chemotaxis"/>
    <property type="evidence" value="ECO:0007669"/>
    <property type="project" value="UniProtKB-KW"/>
</dbReference>
<dbReference type="GO" id="GO:0071978">
    <property type="term" value="P:bacterial-type flagellum-dependent swarming motility"/>
    <property type="evidence" value="ECO:0007669"/>
    <property type="project" value="TreeGrafter"/>
</dbReference>
<dbReference type="OrthoDB" id="7304620at2"/>
<dbReference type="Proteomes" id="UP000287447">
    <property type="component" value="Unassembled WGS sequence"/>
</dbReference>
<keyword evidence="4" id="KW-1003">Cell membrane</keyword>
<evidence type="ECO:0000256" key="10">
    <source>
        <dbReference type="RuleBase" id="RU364125"/>
    </source>
</evidence>
<evidence type="ECO:0000256" key="4">
    <source>
        <dbReference type="ARBA" id="ARBA00022475"/>
    </source>
</evidence>
<evidence type="ECO:0000313" key="11">
    <source>
        <dbReference type="EMBL" id="RVU34651.1"/>
    </source>
</evidence>
<evidence type="ECO:0000256" key="3">
    <source>
        <dbReference type="ARBA" id="ARBA00008281"/>
    </source>
</evidence>